<dbReference type="AlphaFoldDB" id="A0A517QV81"/>
<dbReference type="PANTHER" id="PTHR37833">
    <property type="entry name" value="LIPOPROTEIN-RELATED"/>
    <property type="match status" value="1"/>
</dbReference>
<dbReference type="Proteomes" id="UP000315724">
    <property type="component" value="Chromosome"/>
</dbReference>
<accession>A0A517QV81</accession>
<dbReference type="InterPro" id="IPR011467">
    <property type="entry name" value="DUF1573"/>
</dbReference>
<protein>
    <recommendedName>
        <fullName evidence="3">DUF1573 domain-containing protein</fullName>
    </recommendedName>
</protein>
<dbReference type="InterPro" id="IPR013783">
    <property type="entry name" value="Ig-like_fold"/>
</dbReference>
<dbReference type="Gene3D" id="2.60.40.10">
    <property type="entry name" value="Immunoglobulins"/>
    <property type="match status" value="1"/>
</dbReference>
<gene>
    <name evidence="1" type="ORF">Mal48_48260</name>
</gene>
<evidence type="ECO:0000313" key="2">
    <source>
        <dbReference type="Proteomes" id="UP000315724"/>
    </source>
</evidence>
<name>A0A517QV81_9PLAN</name>
<organism evidence="1 2">
    <name type="scientific">Thalassoglobus polymorphus</name>
    <dbReference type="NCBI Taxonomy" id="2527994"/>
    <lineage>
        <taxon>Bacteria</taxon>
        <taxon>Pseudomonadati</taxon>
        <taxon>Planctomycetota</taxon>
        <taxon>Planctomycetia</taxon>
        <taxon>Planctomycetales</taxon>
        <taxon>Planctomycetaceae</taxon>
        <taxon>Thalassoglobus</taxon>
    </lineage>
</organism>
<dbReference type="Pfam" id="PF07610">
    <property type="entry name" value="DUF1573"/>
    <property type="match status" value="1"/>
</dbReference>
<proteinExistence type="predicted"/>
<reference evidence="1 2" key="1">
    <citation type="submission" date="2019-02" db="EMBL/GenBank/DDBJ databases">
        <title>Deep-cultivation of Planctomycetes and their phenomic and genomic characterization uncovers novel biology.</title>
        <authorList>
            <person name="Wiegand S."/>
            <person name="Jogler M."/>
            <person name="Boedeker C."/>
            <person name="Pinto D."/>
            <person name="Vollmers J."/>
            <person name="Rivas-Marin E."/>
            <person name="Kohn T."/>
            <person name="Peeters S.H."/>
            <person name="Heuer A."/>
            <person name="Rast P."/>
            <person name="Oberbeckmann S."/>
            <person name="Bunk B."/>
            <person name="Jeske O."/>
            <person name="Meyerdierks A."/>
            <person name="Storesund J.E."/>
            <person name="Kallscheuer N."/>
            <person name="Luecker S."/>
            <person name="Lage O.M."/>
            <person name="Pohl T."/>
            <person name="Merkel B.J."/>
            <person name="Hornburger P."/>
            <person name="Mueller R.-W."/>
            <person name="Bruemmer F."/>
            <person name="Labrenz M."/>
            <person name="Spormann A.M."/>
            <person name="Op den Camp H."/>
            <person name="Overmann J."/>
            <person name="Amann R."/>
            <person name="Jetten M.S.M."/>
            <person name="Mascher T."/>
            <person name="Medema M.H."/>
            <person name="Devos D.P."/>
            <person name="Kaster A.-K."/>
            <person name="Ovreas L."/>
            <person name="Rohde M."/>
            <person name="Galperin M.Y."/>
            <person name="Jogler C."/>
        </authorList>
    </citation>
    <scope>NUCLEOTIDE SEQUENCE [LARGE SCALE GENOMIC DNA]</scope>
    <source>
        <strain evidence="1 2">Mal48</strain>
    </source>
</reference>
<sequence length="370" mass="41654">MSISRSLLFSCASCSEVHKPIVSSNGDQVQILSSLDGPLRIKTDQLDMGIVSSLGKRPFSFRVQNSSSETVHVEKVVTSCSCTSIHPAEFELRQNESILVNANIDYSRVSKSKDLISPFGVEVRFNLGENRIQEFYFSGRVKKPFVSPATVNRFAKNVQVGERSKTLQLKFIVDPDAEKFLLVSKDQNLTVKNIRSETNPLERIEVWDCELSPQFHIGEFSYPLEVRAEYPSKDKNEVAQIWVNGRVESDLDYSPRQLLFYLEADKQKTQSETVRVFSDRQRKFRVVKVLPSHPSIVVNTPTAQQARSEHELNVSVDTHAEAGETVQGEIQLMLLAQDSSQTVSATLPVSVVSLDQEEVFLGSGQMRRVR</sequence>
<dbReference type="PANTHER" id="PTHR37833:SF1">
    <property type="entry name" value="SIGNAL PEPTIDE PROTEIN"/>
    <property type="match status" value="1"/>
</dbReference>
<evidence type="ECO:0000313" key="1">
    <source>
        <dbReference type="EMBL" id="QDT35549.1"/>
    </source>
</evidence>
<dbReference type="EMBL" id="CP036267">
    <property type="protein sequence ID" value="QDT35549.1"/>
    <property type="molecule type" value="Genomic_DNA"/>
</dbReference>
<evidence type="ECO:0008006" key="3">
    <source>
        <dbReference type="Google" id="ProtNLM"/>
    </source>
</evidence>
<dbReference type="KEGG" id="tpol:Mal48_48260"/>
<keyword evidence="2" id="KW-1185">Reference proteome</keyword>